<name>U1YL10_ANEAE</name>
<evidence type="ECO:0000313" key="1">
    <source>
        <dbReference type="EMBL" id="ERI11491.1"/>
    </source>
</evidence>
<dbReference type="Proteomes" id="UP000016511">
    <property type="component" value="Unassembled WGS sequence"/>
</dbReference>
<sequence>MSIIRQGSLFDIQDLYDLEPTHRFEAIFSTLYLEPLLVELSKKRGAECLLSLTTQP</sequence>
<dbReference type="AlphaFoldDB" id="U1YL10"/>
<proteinExistence type="predicted"/>
<reference evidence="1 2" key="1">
    <citation type="submission" date="2013-08" db="EMBL/GenBank/DDBJ databases">
        <authorList>
            <person name="Weinstock G."/>
            <person name="Sodergren E."/>
            <person name="Wylie T."/>
            <person name="Fulton L."/>
            <person name="Fulton R."/>
            <person name="Fronick C."/>
            <person name="O'Laughlin M."/>
            <person name="Godfrey J."/>
            <person name="Miner T."/>
            <person name="Herter B."/>
            <person name="Appelbaum E."/>
            <person name="Cordes M."/>
            <person name="Lek S."/>
            <person name="Wollam A."/>
            <person name="Pepin K.H."/>
            <person name="Palsikar V.B."/>
            <person name="Mitreva M."/>
            <person name="Wilson R.K."/>
        </authorList>
    </citation>
    <scope>NUCLEOTIDE SEQUENCE [LARGE SCALE GENOMIC DNA]</scope>
    <source>
        <strain evidence="1 2">ATCC 12856</strain>
    </source>
</reference>
<accession>U1YL10</accession>
<dbReference type="PATRIC" id="fig|649747.3.peg.437"/>
<gene>
    <name evidence="1" type="ORF">HMPREF0083_00478</name>
</gene>
<dbReference type="eggNOG" id="COG3039">
    <property type="taxonomic scope" value="Bacteria"/>
</dbReference>
<dbReference type="HOGENOM" id="CLU_211878_0_0_9"/>
<organism evidence="1 2">
    <name type="scientific">Aneurinibacillus aneurinilyticus ATCC 12856</name>
    <dbReference type="NCBI Taxonomy" id="649747"/>
    <lineage>
        <taxon>Bacteria</taxon>
        <taxon>Bacillati</taxon>
        <taxon>Bacillota</taxon>
        <taxon>Bacilli</taxon>
        <taxon>Bacillales</taxon>
        <taxon>Paenibacillaceae</taxon>
        <taxon>Aneurinibacillus group</taxon>
        <taxon>Aneurinibacillus</taxon>
    </lineage>
</organism>
<dbReference type="EMBL" id="AWSJ01000038">
    <property type="protein sequence ID" value="ERI11491.1"/>
    <property type="molecule type" value="Genomic_DNA"/>
</dbReference>
<protein>
    <submittedName>
        <fullName evidence="1">Uncharacterized protein</fullName>
    </submittedName>
</protein>
<comment type="caution">
    <text evidence="1">The sequence shown here is derived from an EMBL/GenBank/DDBJ whole genome shotgun (WGS) entry which is preliminary data.</text>
</comment>
<keyword evidence="2" id="KW-1185">Reference proteome</keyword>
<evidence type="ECO:0000313" key="2">
    <source>
        <dbReference type="Proteomes" id="UP000016511"/>
    </source>
</evidence>